<dbReference type="Proteomes" id="UP000663838">
    <property type="component" value="Unassembled WGS sequence"/>
</dbReference>
<organism evidence="9 10">
    <name type="scientific">Rotaria socialis</name>
    <dbReference type="NCBI Taxonomy" id="392032"/>
    <lineage>
        <taxon>Eukaryota</taxon>
        <taxon>Metazoa</taxon>
        <taxon>Spiralia</taxon>
        <taxon>Gnathifera</taxon>
        <taxon>Rotifera</taxon>
        <taxon>Eurotatoria</taxon>
        <taxon>Bdelloidea</taxon>
        <taxon>Philodinida</taxon>
        <taxon>Philodinidae</taxon>
        <taxon>Rotaria</taxon>
    </lineage>
</organism>
<accession>A0A821HWW4</accession>
<evidence type="ECO:0000313" key="10">
    <source>
        <dbReference type="Proteomes" id="UP000663838"/>
    </source>
</evidence>
<sequence length="204" mass="23558">MTSNNSYEYIDRASIDEKLICELCHNPFIDPVVTQCGRTYCGQCIEQKIEIGLHCPSQSCYQLLSAAHLTPNPTLRLIISMLDNLKVRCRLCGETNINRRNFDEHIQESCPEHRIDCAGRNVGCPWSGPRNEHSEHTKTCLFEKIRPMTDSLHKVIKKQSLDIEELQKQTEQQKTEFGQQIKTLEKEINTLKSSMKFLSRSIYL</sequence>
<dbReference type="EMBL" id="CAJOBS010001109">
    <property type="protein sequence ID" value="CAF4689192.1"/>
    <property type="molecule type" value="Genomic_DNA"/>
</dbReference>
<evidence type="ECO:0000259" key="6">
    <source>
        <dbReference type="PROSITE" id="PS50089"/>
    </source>
</evidence>
<reference evidence="9" key="1">
    <citation type="submission" date="2021-02" db="EMBL/GenBank/DDBJ databases">
        <authorList>
            <person name="Nowell W R."/>
        </authorList>
    </citation>
    <scope>NUCLEOTIDE SEQUENCE</scope>
</reference>
<name>A0A821HWW4_9BILA</name>
<dbReference type="InterPro" id="IPR001841">
    <property type="entry name" value="Znf_RING"/>
</dbReference>
<dbReference type="SUPFAM" id="SSF49599">
    <property type="entry name" value="TRAF domain-like"/>
    <property type="match status" value="1"/>
</dbReference>
<evidence type="ECO:0000256" key="2">
    <source>
        <dbReference type="ARBA" id="ARBA00022771"/>
    </source>
</evidence>
<evidence type="ECO:0000256" key="3">
    <source>
        <dbReference type="ARBA" id="ARBA00022833"/>
    </source>
</evidence>
<protein>
    <submittedName>
        <fullName evidence="9">Uncharacterized protein</fullName>
    </submittedName>
</protein>
<dbReference type="AlphaFoldDB" id="A0A821HWW4"/>
<evidence type="ECO:0000256" key="5">
    <source>
        <dbReference type="SAM" id="Coils"/>
    </source>
</evidence>
<feature type="zinc finger region" description="TRAF-type" evidence="4">
    <location>
        <begin position="87"/>
        <end position="124"/>
    </location>
</feature>
<dbReference type="InterPro" id="IPR001293">
    <property type="entry name" value="Znf_TRAF"/>
</dbReference>
<keyword evidence="3 4" id="KW-0862">Zinc</keyword>
<dbReference type="Pfam" id="PF02176">
    <property type="entry name" value="zf-TRAF"/>
    <property type="match status" value="1"/>
</dbReference>
<dbReference type="Proteomes" id="UP000663865">
    <property type="component" value="Unassembled WGS sequence"/>
</dbReference>
<keyword evidence="2 4" id="KW-0863">Zinc-finger</keyword>
<feature type="coiled-coil region" evidence="5">
    <location>
        <begin position="156"/>
        <end position="201"/>
    </location>
</feature>
<dbReference type="EMBL" id="CAJNYV010005021">
    <property type="protein sequence ID" value="CAF3716468.1"/>
    <property type="molecule type" value="Genomic_DNA"/>
</dbReference>
<feature type="domain" description="RING-type" evidence="6">
    <location>
        <begin position="21"/>
        <end position="56"/>
    </location>
</feature>
<dbReference type="PANTHER" id="PTHR10131">
    <property type="entry name" value="TNF RECEPTOR ASSOCIATED FACTOR"/>
    <property type="match status" value="1"/>
</dbReference>
<dbReference type="PANTHER" id="PTHR10131:SF94">
    <property type="entry name" value="TNF RECEPTOR-ASSOCIATED FACTOR 4"/>
    <property type="match status" value="1"/>
</dbReference>
<evidence type="ECO:0000313" key="8">
    <source>
        <dbReference type="EMBL" id="CAF3716468.1"/>
    </source>
</evidence>
<dbReference type="PROSITE" id="PS50089">
    <property type="entry name" value="ZF_RING_2"/>
    <property type="match status" value="1"/>
</dbReference>
<dbReference type="GO" id="GO:0008270">
    <property type="term" value="F:zinc ion binding"/>
    <property type="evidence" value="ECO:0007669"/>
    <property type="project" value="UniProtKB-KW"/>
</dbReference>
<feature type="domain" description="TRAF-type" evidence="7">
    <location>
        <begin position="87"/>
        <end position="124"/>
    </location>
</feature>
<gene>
    <name evidence="8" type="ORF">KIK155_LOCUS27690</name>
    <name evidence="9" type="ORF">TOA249_LOCUS16351</name>
</gene>
<keyword evidence="1 4" id="KW-0479">Metal-binding</keyword>
<dbReference type="InterPro" id="IPR013083">
    <property type="entry name" value="Znf_RING/FYVE/PHD"/>
</dbReference>
<evidence type="ECO:0000313" key="9">
    <source>
        <dbReference type="EMBL" id="CAF4689192.1"/>
    </source>
</evidence>
<dbReference type="Gene3D" id="3.30.40.10">
    <property type="entry name" value="Zinc/RING finger domain, C3HC4 (zinc finger)"/>
    <property type="match status" value="2"/>
</dbReference>
<evidence type="ECO:0000256" key="1">
    <source>
        <dbReference type="ARBA" id="ARBA00022723"/>
    </source>
</evidence>
<comment type="caution">
    <text evidence="9">The sequence shown here is derived from an EMBL/GenBank/DDBJ whole genome shotgun (WGS) entry which is preliminary data.</text>
</comment>
<evidence type="ECO:0000259" key="7">
    <source>
        <dbReference type="PROSITE" id="PS50145"/>
    </source>
</evidence>
<dbReference type="SUPFAM" id="SSF57850">
    <property type="entry name" value="RING/U-box"/>
    <property type="match status" value="1"/>
</dbReference>
<evidence type="ECO:0000256" key="4">
    <source>
        <dbReference type="PROSITE-ProRule" id="PRU00207"/>
    </source>
</evidence>
<dbReference type="PROSITE" id="PS50145">
    <property type="entry name" value="ZF_TRAF"/>
    <property type="match status" value="1"/>
</dbReference>
<proteinExistence type="predicted"/>
<keyword evidence="5" id="KW-0175">Coiled coil</keyword>